<dbReference type="SMART" id="SM00967">
    <property type="entry name" value="SpoU_sub_bind"/>
    <property type="match status" value="1"/>
</dbReference>
<dbReference type="EC" id="2.1.1.185" evidence="6"/>
<proteinExistence type="inferred from homology"/>
<keyword evidence="2 6" id="KW-0489">Methyltransferase</keyword>
<evidence type="ECO:0000313" key="6">
    <source>
        <dbReference type="EMBL" id="NYI97505.1"/>
    </source>
</evidence>
<evidence type="ECO:0000256" key="4">
    <source>
        <dbReference type="SAM" id="MobiDB-lite"/>
    </source>
</evidence>
<dbReference type="Gene3D" id="3.40.1280.10">
    <property type="match status" value="1"/>
</dbReference>
<name>A0A853BS01_9ACTN</name>
<dbReference type="SUPFAM" id="SSF75217">
    <property type="entry name" value="alpha/beta knot"/>
    <property type="match status" value="1"/>
</dbReference>
<gene>
    <name evidence="6" type="ORF">HNR12_003782</name>
</gene>
<dbReference type="PANTHER" id="PTHR46429">
    <property type="entry name" value="23S RRNA (GUANOSINE-2'-O-)-METHYLTRANSFERASE RLMB"/>
    <property type="match status" value="1"/>
</dbReference>
<reference evidence="6 7" key="1">
    <citation type="submission" date="2020-07" db="EMBL/GenBank/DDBJ databases">
        <title>Sequencing the genomes of 1000 actinobacteria strains.</title>
        <authorList>
            <person name="Klenk H.-P."/>
        </authorList>
    </citation>
    <scope>NUCLEOTIDE SEQUENCE [LARGE SCALE GENOMIC DNA]</scope>
    <source>
        <strain evidence="6 7">DSM 45927</strain>
    </source>
</reference>
<dbReference type="InterPro" id="IPR029064">
    <property type="entry name" value="Ribosomal_eL30-like_sf"/>
</dbReference>
<accession>A0A853BS01</accession>
<dbReference type="GO" id="GO:0006396">
    <property type="term" value="P:RNA processing"/>
    <property type="evidence" value="ECO:0007669"/>
    <property type="project" value="InterPro"/>
</dbReference>
<dbReference type="InterPro" id="IPR001537">
    <property type="entry name" value="SpoU_MeTrfase"/>
</dbReference>
<feature type="domain" description="RNA 2-O ribose methyltransferase substrate binding" evidence="5">
    <location>
        <begin position="77"/>
        <end position="158"/>
    </location>
</feature>
<dbReference type="RefSeq" id="WP_179768842.1">
    <property type="nucleotide sequence ID" value="NZ_JACCFO010000001.1"/>
</dbReference>
<dbReference type="Pfam" id="PF00588">
    <property type="entry name" value="SpoU_methylase"/>
    <property type="match status" value="1"/>
</dbReference>
<keyword evidence="7" id="KW-1185">Reference proteome</keyword>
<keyword evidence="3 6" id="KW-0808">Transferase</keyword>
<dbReference type="GO" id="GO:0003723">
    <property type="term" value="F:RNA binding"/>
    <property type="evidence" value="ECO:0007669"/>
    <property type="project" value="InterPro"/>
</dbReference>
<comment type="caution">
    <text evidence="6">The sequence shown here is derived from an EMBL/GenBank/DDBJ whole genome shotgun (WGS) entry which is preliminary data.</text>
</comment>
<dbReference type="InterPro" id="IPR004441">
    <property type="entry name" value="rRNA_MeTrfase_TrmH"/>
</dbReference>
<dbReference type="Pfam" id="PF08032">
    <property type="entry name" value="SpoU_sub_bind"/>
    <property type="match status" value="1"/>
</dbReference>
<dbReference type="AlphaFoldDB" id="A0A853BS01"/>
<dbReference type="GO" id="GO:0005829">
    <property type="term" value="C:cytosol"/>
    <property type="evidence" value="ECO:0007669"/>
    <property type="project" value="TreeGrafter"/>
</dbReference>
<evidence type="ECO:0000259" key="5">
    <source>
        <dbReference type="SMART" id="SM00967"/>
    </source>
</evidence>
<dbReference type="EMBL" id="JACCFO010000001">
    <property type="protein sequence ID" value="NYI97505.1"/>
    <property type="molecule type" value="Genomic_DNA"/>
</dbReference>
<evidence type="ECO:0000256" key="2">
    <source>
        <dbReference type="ARBA" id="ARBA00022603"/>
    </source>
</evidence>
<dbReference type="NCBIfam" id="TIGR00186">
    <property type="entry name" value="rRNA_methyl_3"/>
    <property type="match status" value="1"/>
</dbReference>
<dbReference type="InterPro" id="IPR029026">
    <property type="entry name" value="tRNA_m1G_MTases_N"/>
</dbReference>
<evidence type="ECO:0000256" key="1">
    <source>
        <dbReference type="ARBA" id="ARBA00007228"/>
    </source>
</evidence>
<dbReference type="Gene3D" id="3.30.1330.30">
    <property type="match status" value="1"/>
</dbReference>
<dbReference type="SUPFAM" id="SSF55315">
    <property type="entry name" value="L30e-like"/>
    <property type="match status" value="1"/>
</dbReference>
<protein>
    <submittedName>
        <fullName evidence="6">23S rRNA (Guanosine2251-2'-O)-methyltransferase</fullName>
        <ecNumber evidence="6">2.1.1.185</ecNumber>
    </submittedName>
</protein>
<dbReference type="PANTHER" id="PTHR46429:SF1">
    <property type="entry name" value="23S RRNA (GUANOSINE-2'-O-)-METHYLTRANSFERASE RLMB"/>
    <property type="match status" value="1"/>
</dbReference>
<dbReference type="InterPro" id="IPR013123">
    <property type="entry name" value="SpoU_subst-bd"/>
</dbReference>
<comment type="similarity">
    <text evidence="1">Belongs to the class IV-like SAM-binding methyltransferase superfamily. RNA methyltransferase TrmH family.</text>
</comment>
<evidence type="ECO:0000313" key="7">
    <source>
        <dbReference type="Proteomes" id="UP000575985"/>
    </source>
</evidence>
<feature type="compositionally biased region" description="Basic and acidic residues" evidence="4">
    <location>
        <begin position="20"/>
        <end position="50"/>
    </location>
</feature>
<dbReference type="CDD" id="cd18103">
    <property type="entry name" value="SpoU-like_RlmB"/>
    <property type="match status" value="1"/>
</dbReference>
<dbReference type="InterPro" id="IPR029028">
    <property type="entry name" value="Alpha/beta_knot_MTases"/>
</dbReference>
<sequence length="329" mass="34304">MPAKKSKKGPTKGSGGKGRRALEGRKGTLPAEERHWYSDKQRRAAKRPDKPAAGAPAGAGRGGAAPRATPAGGGAEFLVGRNPVVEALRAGVPATRLFLANSLDQDERVTEAARLAGAAGVEIREVPRAELDRRCESNGQPGAVHQGIALHTRPYRYWDPADLLDAARRTEQGTGVPPLFVALDGVTDPHNLGAVARSAAAFGANGLLIPERRAAGVTMAAWKTSAGTLATLPVAQATNLTRTLEAYKSEAVFAVGLDGDGDTRLDQLELATGPLVIVVGSEGRGLSRLVRETCDLIAAIPITGAESLNASVAAGVALYEVTRRRTTEH</sequence>
<dbReference type="GO" id="GO:0008173">
    <property type="term" value="F:RNA methyltransferase activity"/>
    <property type="evidence" value="ECO:0007669"/>
    <property type="project" value="InterPro"/>
</dbReference>
<dbReference type="Proteomes" id="UP000575985">
    <property type="component" value="Unassembled WGS sequence"/>
</dbReference>
<evidence type="ECO:0000256" key="3">
    <source>
        <dbReference type="ARBA" id="ARBA00022679"/>
    </source>
</evidence>
<dbReference type="GO" id="GO:0032259">
    <property type="term" value="P:methylation"/>
    <property type="evidence" value="ECO:0007669"/>
    <property type="project" value="UniProtKB-KW"/>
</dbReference>
<feature type="region of interest" description="Disordered" evidence="4">
    <location>
        <begin position="1"/>
        <end position="69"/>
    </location>
</feature>
<feature type="compositionally biased region" description="Basic residues" evidence="4">
    <location>
        <begin position="1"/>
        <end position="10"/>
    </location>
</feature>
<organism evidence="6 7">
    <name type="scientific">Streptomonospora nanhaiensis</name>
    <dbReference type="NCBI Taxonomy" id="1323731"/>
    <lineage>
        <taxon>Bacteria</taxon>
        <taxon>Bacillati</taxon>
        <taxon>Actinomycetota</taxon>
        <taxon>Actinomycetes</taxon>
        <taxon>Streptosporangiales</taxon>
        <taxon>Nocardiopsidaceae</taxon>
        <taxon>Streptomonospora</taxon>
    </lineage>
</organism>